<evidence type="ECO:0000256" key="3">
    <source>
        <dbReference type="ARBA" id="ARBA00022801"/>
    </source>
</evidence>
<evidence type="ECO:0000259" key="5">
    <source>
        <dbReference type="Pfam" id="PF00884"/>
    </source>
</evidence>
<dbReference type="AlphaFoldDB" id="A0A2H5X9V0"/>
<feature type="domain" description="Sulfatase N-terminal" evidence="5">
    <location>
        <begin position="5"/>
        <end position="329"/>
    </location>
</feature>
<evidence type="ECO:0000256" key="1">
    <source>
        <dbReference type="ARBA" id="ARBA00008779"/>
    </source>
</evidence>
<keyword evidence="3 6" id="KW-0378">Hydrolase</keyword>
<dbReference type="Gene3D" id="3.40.720.10">
    <property type="entry name" value="Alkaline Phosphatase, subunit A"/>
    <property type="match status" value="1"/>
</dbReference>
<dbReference type="PANTHER" id="PTHR42693">
    <property type="entry name" value="ARYLSULFATASE FAMILY MEMBER"/>
    <property type="match status" value="1"/>
</dbReference>
<evidence type="ECO:0000256" key="4">
    <source>
        <dbReference type="ARBA" id="ARBA00022837"/>
    </source>
</evidence>
<comment type="caution">
    <text evidence="6">The sequence shown here is derived from an EMBL/GenBank/DDBJ whole genome shotgun (WGS) entry which is preliminary data.</text>
</comment>
<protein>
    <submittedName>
        <fullName evidence="6">Arylsulfatase</fullName>
        <ecNumber evidence="6">3.1.6.1</ecNumber>
    </submittedName>
</protein>
<dbReference type="SUPFAM" id="SSF53649">
    <property type="entry name" value="Alkaline phosphatase-like"/>
    <property type="match status" value="1"/>
</dbReference>
<dbReference type="EC" id="3.1.6.1" evidence="6"/>
<dbReference type="GO" id="GO:0046872">
    <property type="term" value="F:metal ion binding"/>
    <property type="evidence" value="ECO:0007669"/>
    <property type="project" value="UniProtKB-KW"/>
</dbReference>
<name>A0A2H5X9V0_9BACT</name>
<dbReference type="Gene3D" id="3.30.1120.10">
    <property type="match status" value="1"/>
</dbReference>
<dbReference type="GO" id="GO:0004065">
    <property type="term" value="F:arylsulfatase activity"/>
    <property type="evidence" value="ECO:0007669"/>
    <property type="project" value="UniProtKB-EC"/>
</dbReference>
<evidence type="ECO:0000256" key="2">
    <source>
        <dbReference type="ARBA" id="ARBA00022723"/>
    </source>
</evidence>
<evidence type="ECO:0000313" key="7">
    <source>
        <dbReference type="Proteomes" id="UP000236173"/>
    </source>
</evidence>
<dbReference type="InterPro" id="IPR017850">
    <property type="entry name" value="Alkaline_phosphatase_core_sf"/>
</dbReference>
<dbReference type="PANTHER" id="PTHR42693:SF53">
    <property type="entry name" value="ENDO-4-O-SULFATASE"/>
    <property type="match status" value="1"/>
</dbReference>
<dbReference type="InterPro" id="IPR050738">
    <property type="entry name" value="Sulfatase"/>
</dbReference>
<evidence type="ECO:0000313" key="6">
    <source>
        <dbReference type="EMBL" id="GBC97887.1"/>
    </source>
</evidence>
<dbReference type="InterPro" id="IPR024607">
    <property type="entry name" value="Sulfatase_CS"/>
</dbReference>
<dbReference type="CDD" id="cd16034">
    <property type="entry name" value="sulfatase_like"/>
    <property type="match status" value="1"/>
</dbReference>
<dbReference type="Pfam" id="PF00884">
    <property type="entry name" value="Sulfatase"/>
    <property type="match status" value="1"/>
</dbReference>
<keyword evidence="4" id="KW-0106">Calcium</keyword>
<organism evidence="6 7">
    <name type="scientific">Candidatus Fervidibacter japonicus</name>
    <dbReference type="NCBI Taxonomy" id="2035412"/>
    <lineage>
        <taxon>Bacteria</taxon>
        <taxon>Candidatus Fervidibacterota</taxon>
        <taxon>Candidatus Fervidibacter</taxon>
    </lineage>
</organism>
<accession>A0A2H5X9V0</accession>
<proteinExistence type="inferred from homology"/>
<dbReference type="Proteomes" id="UP000236173">
    <property type="component" value="Unassembled WGS sequence"/>
</dbReference>
<dbReference type="PROSITE" id="PS00149">
    <property type="entry name" value="SULFATASE_2"/>
    <property type="match status" value="1"/>
</dbReference>
<sequence>MSRRPNLLFIFADQMRGMDMGCVGNKDVITPNLDRLAEEGTLFIRAYANVPVCTPSRAMLLTGKYPFKTRVVANDLPLPENERTIGEILRDAGYRTGYIGKWHLDGVPRDRFTPPGPRRHGFEFWAAWNCAHDYFNGRIYRDTPEPISLPGYEPVAQTDIALEFLSQQDERPFALFLSFGPPHDPYWQVPENYQRLYDPERLTLRPNVKEPISPRVPLHPKDREMRRAIANYYAHITALDEQVGRLLRALDEIKSLNETKLSENTIVVFTSDHGDMLWSQGMLKKQQPYEESINIPLIVRWPGRIPKGRVSEQLVGIVDLAPTLLALMGLLVPEDMDGTDLSAHFLGERASENASVFLMDLVTADEAFVQGLREWRGIRTARYTYARFVDGEEWLLYDNLNDPYQLRNLVHDPSFASVKASLEAELRRSMQRVGDEGLSWRELIKRLDLVELWNEREKALNPSNPRTIENE</sequence>
<keyword evidence="2" id="KW-0479">Metal-binding</keyword>
<gene>
    <name evidence="6" type="ORF">HRbin17_00382</name>
</gene>
<dbReference type="InterPro" id="IPR000917">
    <property type="entry name" value="Sulfatase_N"/>
</dbReference>
<reference evidence="7" key="1">
    <citation type="submission" date="2017-09" db="EMBL/GenBank/DDBJ databases">
        <title>Metaegenomics of thermophilic ammonia-oxidizing enrichment culture.</title>
        <authorList>
            <person name="Kato S."/>
            <person name="Suzuki K."/>
        </authorList>
    </citation>
    <scope>NUCLEOTIDE SEQUENCE [LARGE SCALE GENOMIC DNA]</scope>
</reference>
<dbReference type="PROSITE" id="PS00523">
    <property type="entry name" value="SULFATASE_1"/>
    <property type="match status" value="1"/>
</dbReference>
<comment type="similarity">
    <text evidence="1">Belongs to the sulfatase family.</text>
</comment>
<dbReference type="EMBL" id="BEHT01000003">
    <property type="protein sequence ID" value="GBC97887.1"/>
    <property type="molecule type" value="Genomic_DNA"/>
</dbReference>